<dbReference type="Proteomes" id="UP000185612">
    <property type="component" value="Unassembled WGS sequence"/>
</dbReference>
<name>A0A1Q5PYC3_9ACTO</name>
<dbReference type="EMBL" id="MQVS01000002">
    <property type="protein sequence ID" value="OKL52390.1"/>
    <property type="molecule type" value="Genomic_DNA"/>
</dbReference>
<proteinExistence type="predicted"/>
<dbReference type="STRING" id="52770.BSZ40_02615"/>
<keyword evidence="2" id="KW-1185">Reference proteome</keyword>
<accession>A0A1Q5PYC3</accession>
<evidence type="ECO:0000313" key="2">
    <source>
        <dbReference type="Proteomes" id="UP000185612"/>
    </source>
</evidence>
<dbReference type="InParanoid" id="A0A1Q5PYC3"/>
<dbReference type="AlphaFoldDB" id="A0A1Q5PYC3"/>
<sequence length="213" mass="22907">MVMQYAVIADIVRSRELADRAVAQRQFLATLTEAGTAQRLTTLPYATVGDEFQAVAPSLAAALNFTLHTHLVLPETLGLRFGIGAGEITEVDGAIQAGSAWIAARQAIDTAHARQDQGLAYARTAYQGSAQATNAIVDALLLLRDQTIFQLRPRKRRVCAALLTGTIQTEIARTEKISQQAVSELARSPEISALLAVQQLLQESPAAPIEEHP</sequence>
<comment type="caution">
    <text evidence="1">The sequence shown here is derived from an EMBL/GenBank/DDBJ whole genome shotgun (WGS) entry which is preliminary data.</text>
</comment>
<dbReference type="InterPro" id="IPR032580">
    <property type="entry name" value="SatD"/>
</dbReference>
<dbReference type="RefSeq" id="WP_073823039.1">
    <property type="nucleotide sequence ID" value="NZ_JAUNKL010000001.1"/>
</dbReference>
<gene>
    <name evidence="1" type="ORF">BSZ40_02615</name>
</gene>
<evidence type="ECO:0008006" key="3">
    <source>
        <dbReference type="Google" id="ProtNLM"/>
    </source>
</evidence>
<evidence type="ECO:0000313" key="1">
    <source>
        <dbReference type="EMBL" id="OKL52390.1"/>
    </source>
</evidence>
<dbReference type="Pfam" id="PF16264">
    <property type="entry name" value="SatD"/>
    <property type="match status" value="1"/>
</dbReference>
<protein>
    <recommendedName>
        <fullName evidence="3">SatD family protein</fullName>
    </recommendedName>
</protein>
<reference evidence="2" key="1">
    <citation type="submission" date="2016-12" db="EMBL/GenBank/DDBJ databases">
        <authorList>
            <person name="Meng X."/>
        </authorList>
    </citation>
    <scope>NUCLEOTIDE SEQUENCE [LARGE SCALE GENOMIC DNA]</scope>
    <source>
        <strain evidence="2">DSM 20732</strain>
    </source>
</reference>
<dbReference type="OrthoDB" id="4711815at2"/>
<organism evidence="1 2">
    <name type="scientific">Buchananella hordeovulneris</name>
    <dbReference type="NCBI Taxonomy" id="52770"/>
    <lineage>
        <taxon>Bacteria</taxon>
        <taxon>Bacillati</taxon>
        <taxon>Actinomycetota</taxon>
        <taxon>Actinomycetes</taxon>
        <taxon>Actinomycetales</taxon>
        <taxon>Actinomycetaceae</taxon>
        <taxon>Buchananella</taxon>
    </lineage>
</organism>